<evidence type="ECO:0000313" key="3">
    <source>
        <dbReference type="Proteomes" id="UP000006620"/>
    </source>
</evidence>
<dbReference type="AlphaFoldDB" id="F8FRC3"/>
<reference evidence="3" key="1">
    <citation type="submission" date="2011-06" db="EMBL/GenBank/DDBJ databases">
        <title>Complete genome sequence of Paenibacillus mucilaginosus KNP414.</title>
        <authorList>
            <person name="Wang J."/>
            <person name="Hu S."/>
            <person name="Hu X."/>
            <person name="Zhang B."/>
            <person name="Dong D."/>
            <person name="Zhang S."/>
            <person name="Zhao K."/>
            <person name="Wu D."/>
        </authorList>
    </citation>
    <scope>NUCLEOTIDE SEQUENCE [LARGE SCALE GENOMIC DNA]</scope>
    <source>
        <strain evidence="3">KNP414</strain>
    </source>
</reference>
<dbReference type="GO" id="GO:0005886">
    <property type="term" value="C:plasma membrane"/>
    <property type="evidence" value="ECO:0007669"/>
    <property type="project" value="TreeGrafter"/>
</dbReference>
<dbReference type="EMBL" id="CP002869">
    <property type="protein sequence ID" value="AEI39373.1"/>
    <property type="molecule type" value="Genomic_DNA"/>
</dbReference>
<accession>F8FRC3</accession>
<sequence>MKGIIFACLAGAFITLQGVANARIGEALGTWQAAALTQGTGFVVAVMILLMVKDRSWKNFRKVKPVYLFGGAFAALVIFSNITSMNRVGATLTVSGVLIAQISITLLMERKGWFGPDKPEIRLSHLAGIGMMILGVVLLA</sequence>
<name>F8FRC3_PAEMK</name>
<feature type="transmembrane region" description="Helical" evidence="1">
    <location>
        <begin position="120"/>
        <end position="139"/>
    </location>
</feature>
<evidence type="ECO:0000256" key="1">
    <source>
        <dbReference type="SAM" id="Phobius"/>
    </source>
</evidence>
<keyword evidence="1" id="KW-1133">Transmembrane helix</keyword>
<dbReference type="PATRIC" id="fig|1036673.3.peg.690"/>
<feature type="transmembrane region" description="Helical" evidence="1">
    <location>
        <begin position="64"/>
        <end position="82"/>
    </location>
</feature>
<evidence type="ECO:0000313" key="2">
    <source>
        <dbReference type="EMBL" id="AEI39373.1"/>
    </source>
</evidence>
<dbReference type="RefSeq" id="WP_013914537.1">
    <property type="nucleotide sequence ID" value="NC_015690.1"/>
</dbReference>
<keyword evidence="1" id="KW-0472">Membrane</keyword>
<proteinExistence type="predicted"/>
<feature type="transmembrane region" description="Helical" evidence="1">
    <location>
        <begin position="88"/>
        <end position="108"/>
    </location>
</feature>
<protein>
    <submittedName>
        <fullName evidence="2">Uncharacterized protein</fullName>
    </submittedName>
</protein>
<organism evidence="2 3">
    <name type="scientific">Paenibacillus mucilaginosus (strain KNP414)</name>
    <dbReference type="NCBI Taxonomy" id="1036673"/>
    <lineage>
        <taxon>Bacteria</taxon>
        <taxon>Bacillati</taxon>
        <taxon>Bacillota</taxon>
        <taxon>Bacilli</taxon>
        <taxon>Bacillales</taxon>
        <taxon>Paenibacillaceae</taxon>
        <taxon>Paenibacillus</taxon>
    </lineage>
</organism>
<dbReference type="Proteomes" id="UP000006620">
    <property type="component" value="Chromosome"/>
</dbReference>
<dbReference type="KEGG" id="pms:KNP414_00783"/>
<keyword evidence="1" id="KW-0812">Transmembrane</keyword>
<feature type="transmembrane region" description="Helical" evidence="1">
    <location>
        <begin position="32"/>
        <end position="52"/>
    </location>
</feature>
<dbReference type="PANTHER" id="PTHR34821">
    <property type="entry name" value="INNER MEMBRANE PROTEIN YDCZ"/>
    <property type="match status" value="1"/>
</dbReference>
<dbReference type="InterPro" id="IPR006750">
    <property type="entry name" value="YdcZ"/>
</dbReference>
<dbReference type="Pfam" id="PF04657">
    <property type="entry name" value="DMT_YdcZ"/>
    <property type="match status" value="1"/>
</dbReference>
<dbReference type="HOGENOM" id="CLU_068878_4_0_9"/>
<reference evidence="2 3" key="2">
    <citation type="journal article" date="2013" name="Genome Announc.">
        <title>Genome Sequence of Growth-Improving Paenibacillus mucilaginosus Strain KNP414.</title>
        <authorList>
            <person name="Lu J.J."/>
            <person name="Wang J.F."/>
            <person name="Hu X.F."/>
        </authorList>
    </citation>
    <scope>NUCLEOTIDE SEQUENCE [LARGE SCALE GENOMIC DNA]</scope>
    <source>
        <strain evidence="2 3">KNP414</strain>
    </source>
</reference>
<dbReference type="PANTHER" id="PTHR34821:SF3">
    <property type="entry name" value="MEMBRANE PROTEIN"/>
    <property type="match status" value="1"/>
</dbReference>
<gene>
    <name evidence="2" type="ordered locus">KNP414_00783</name>
</gene>